<dbReference type="GO" id="GO:0070402">
    <property type="term" value="F:NADPH binding"/>
    <property type="evidence" value="ECO:0007669"/>
    <property type="project" value="InterPro"/>
</dbReference>
<feature type="binding site" evidence="9">
    <location>
        <position position="148"/>
    </location>
    <ligand>
        <name>1-deoxy-D-xylulose 5-phosphate</name>
        <dbReference type="ChEBI" id="CHEBI:57792"/>
    </ligand>
</feature>
<evidence type="ECO:0000259" key="11">
    <source>
        <dbReference type="Pfam" id="PF08436"/>
    </source>
</evidence>
<keyword evidence="5 9" id="KW-0560">Oxidoreductase</keyword>
<feature type="domain" description="DXP reductoisomerase C-terminal" evidence="12">
    <location>
        <begin position="258"/>
        <end position="375"/>
    </location>
</feature>
<dbReference type="InterPro" id="IPR026877">
    <property type="entry name" value="DXPR_C"/>
</dbReference>
<feature type="binding site" evidence="9">
    <location>
        <position position="121"/>
    </location>
    <ligand>
        <name>NADPH</name>
        <dbReference type="ChEBI" id="CHEBI:57783"/>
    </ligand>
</feature>
<name>A0A268P301_SHOCL</name>
<feature type="binding site" evidence="9">
    <location>
        <position position="214"/>
    </location>
    <ligand>
        <name>1-deoxy-D-xylulose 5-phosphate</name>
        <dbReference type="ChEBI" id="CHEBI:57792"/>
    </ligand>
</feature>
<dbReference type="PIRSF" id="PIRSF006205">
    <property type="entry name" value="Dxp_reductismrs"/>
    <property type="match status" value="1"/>
</dbReference>
<organism evidence="13 14">
    <name type="scientific">Shouchella clausii</name>
    <name type="common">Alkalihalobacillus clausii</name>
    <dbReference type="NCBI Taxonomy" id="79880"/>
    <lineage>
        <taxon>Bacteria</taxon>
        <taxon>Bacillati</taxon>
        <taxon>Bacillota</taxon>
        <taxon>Bacilli</taxon>
        <taxon>Bacillales</taxon>
        <taxon>Bacillaceae</taxon>
        <taxon>Shouchella</taxon>
    </lineage>
</organism>
<dbReference type="PANTHER" id="PTHR30525:SF0">
    <property type="entry name" value="1-DEOXY-D-XYLULOSE 5-PHOSPHATE REDUCTOISOMERASE, CHLOROPLASTIC"/>
    <property type="match status" value="1"/>
</dbReference>
<dbReference type="GO" id="GO:0030145">
    <property type="term" value="F:manganese ion binding"/>
    <property type="evidence" value="ECO:0007669"/>
    <property type="project" value="TreeGrafter"/>
</dbReference>
<evidence type="ECO:0000259" key="12">
    <source>
        <dbReference type="Pfam" id="PF13288"/>
    </source>
</evidence>
<feature type="binding site" evidence="9">
    <location>
        <position position="202"/>
    </location>
    <ligand>
        <name>NADPH</name>
        <dbReference type="ChEBI" id="CHEBI:57783"/>
    </ligand>
</feature>
<evidence type="ECO:0000256" key="5">
    <source>
        <dbReference type="ARBA" id="ARBA00023002"/>
    </source>
</evidence>
<feature type="domain" description="1-deoxy-D-xylulose 5-phosphate reductoisomerase C-terminal" evidence="11">
    <location>
        <begin position="143"/>
        <end position="226"/>
    </location>
</feature>
<feature type="binding site" evidence="9">
    <location>
        <position position="196"/>
    </location>
    <ligand>
        <name>1-deoxy-D-xylulose 5-phosphate</name>
        <dbReference type="ChEBI" id="CHEBI:57792"/>
    </ligand>
</feature>
<protein>
    <recommendedName>
        <fullName evidence="9">1-deoxy-D-xylulose 5-phosphate reductoisomerase</fullName>
        <shortName evidence="9">DXP reductoisomerase</shortName>
        <ecNumber evidence="9">1.1.1.267</ecNumber>
    </recommendedName>
    <alternativeName>
        <fullName evidence="9">1-deoxyxylulose-5-phosphate reductoisomerase</fullName>
    </alternativeName>
    <alternativeName>
        <fullName evidence="9">2-C-methyl-D-erythritol 4-phosphate synthase</fullName>
    </alternativeName>
</protein>
<feature type="binding site" evidence="9">
    <location>
        <position position="11"/>
    </location>
    <ligand>
        <name>NADPH</name>
        <dbReference type="ChEBI" id="CHEBI:57783"/>
    </ligand>
</feature>
<evidence type="ECO:0000313" key="14">
    <source>
        <dbReference type="Proteomes" id="UP000216207"/>
    </source>
</evidence>
<comment type="similarity">
    <text evidence="2 9">Belongs to the DXR family.</text>
</comment>
<dbReference type="UniPathway" id="UPA00056">
    <property type="reaction ID" value="UER00092"/>
</dbReference>
<dbReference type="NCBIfam" id="TIGR00243">
    <property type="entry name" value="Dxr"/>
    <property type="match status" value="1"/>
</dbReference>
<feature type="binding site" evidence="9">
    <location>
        <position position="218"/>
    </location>
    <ligand>
        <name>Mn(2+)</name>
        <dbReference type="ChEBI" id="CHEBI:29035"/>
    </ligand>
</feature>
<feature type="binding site" evidence="9">
    <location>
        <position position="215"/>
    </location>
    <ligand>
        <name>1-deoxy-D-xylulose 5-phosphate</name>
        <dbReference type="ChEBI" id="CHEBI:57792"/>
    </ligand>
</feature>
<evidence type="ECO:0000256" key="3">
    <source>
        <dbReference type="ARBA" id="ARBA00022723"/>
    </source>
</evidence>
<keyword evidence="13" id="KW-0413">Isomerase</keyword>
<feature type="binding site" evidence="9">
    <location>
        <position position="147"/>
    </location>
    <ligand>
        <name>Mn(2+)</name>
        <dbReference type="ChEBI" id="CHEBI:29035"/>
    </ligand>
</feature>
<evidence type="ECO:0000256" key="1">
    <source>
        <dbReference type="ARBA" id="ARBA00005094"/>
    </source>
</evidence>
<dbReference type="GO" id="GO:0016853">
    <property type="term" value="F:isomerase activity"/>
    <property type="evidence" value="ECO:0007669"/>
    <property type="project" value="UniProtKB-KW"/>
</dbReference>
<evidence type="ECO:0000313" key="13">
    <source>
        <dbReference type="EMBL" id="PAE90132.1"/>
    </source>
</evidence>
<evidence type="ECO:0000256" key="9">
    <source>
        <dbReference type="HAMAP-Rule" id="MF_00183"/>
    </source>
</evidence>
<feature type="binding site" evidence="9">
    <location>
        <position position="122"/>
    </location>
    <ligand>
        <name>1-deoxy-D-xylulose 5-phosphate</name>
        <dbReference type="ChEBI" id="CHEBI:57792"/>
    </ligand>
</feature>
<dbReference type="RefSeq" id="WP_063608336.1">
    <property type="nucleotide sequence ID" value="NZ_BOQQ01000003.1"/>
</dbReference>
<dbReference type="Proteomes" id="UP000216207">
    <property type="component" value="Unassembled WGS sequence"/>
</dbReference>
<dbReference type="SUPFAM" id="SSF51735">
    <property type="entry name" value="NAD(P)-binding Rossmann-fold domains"/>
    <property type="match status" value="1"/>
</dbReference>
<keyword evidence="3 9" id="KW-0479">Metal-binding</keyword>
<sequence length="379" mass="41625">MKQISLLGSTGSIGTQTLDVIRDYPDQFTLSALACGTNLELCRNQIKEFQPKLVSVQRPEDAQTLAGEFGDSIEFLYGEEGLKEVARYSESDIVVTAITGSIGLLPTLSAIKAKKAVAIANKETLVSAGHLVVSAAKENDVPLIPVDSEHSAIFQALNGEPKKAVDRLILTASGGSFRDKSRAELDGVTVEQALAHPNWSMGAKVTIDSATMMNKGLEVIEAKWLFGLDYDQIDVLIHKESIIHSMVEYVDRSVIAQLGTPDMRVPIQYALTYPERFARPKHERLDLAELGKLHFEKMDMERFRCMKLAYEAGRAGGTMTTVLNAANEVAVFRFLQGEITFLEIERIIEEALSAHSPIAHPSLEEIQAVDASIRKQLQA</sequence>
<gene>
    <name evidence="9" type="primary">dxr</name>
    <name evidence="13" type="ORF">CHH72_03890</name>
</gene>
<feature type="binding site" evidence="9">
    <location>
        <position position="218"/>
    </location>
    <ligand>
        <name>1-deoxy-D-xylulose 5-phosphate</name>
        <dbReference type="ChEBI" id="CHEBI:57792"/>
    </ligand>
</feature>
<feature type="binding site" evidence="9">
    <location>
        <position position="149"/>
    </location>
    <ligand>
        <name>1-deoxy-D-xylulose 5-phosphate</name>
        <dbReference type="ChEBI" id="CHEBI:57792"/>
    </ligand>
</feature>
<dbReference type="Gene3D" id="3.40.50.720">
    <property type="entry name" value="NAD(P)-binding Rossmann-like Domain"/>
    <property type="match status" value="1"/>
</dbReference>
<dbReference type="GO" id="GO:0030604">
    <property type="term" value="F:1-deoxy-D-xylulose-5-phosphate reductoisomerase activity"/>
    <property type="evidence" value="ECO:0007669"/>
    <property type="project" value="UniProtKB-UniRule"/>
</dbReference>
<dbReference type="InterPro" id="IPR036169">
    <property type="entry name" value="DXPR_C_sf"/>
</dbReference>
<dbReference type="Pfam" id="PF02670">
    <property type="entry name" value="DXP_reductoisom"/>
    <property type="match status" value="1"/>
</dbReference>
<feature type="binding site" evidence="9">
    <location>
        <position position="209"/>
    </location>
    <ligand>
        <name>1-deoxy-D-xylulose 5-phosphate</name>
        <dbReference type="ChEBI" id="CHEBI:57792"/>
    </ligand>
</feature>
<evidence type="ECO:0000256" key="7">
    <source>
        <dbReference type="ARBA" id="ARBA00023229"/>
    </source>
</evidence>
<dbReference type="InterPro" id="IPR013644">
    <property type="entry name" value="DXP_reductoisomerase_C"/>
</dbReference>
<feature type="binding site" evidence="9">
    <location>
        <position position="12"/>
    </location>
    <ligand>
        <name>NADPH</name>
        <dbReference type="ChEBI" id="CHEBI:57783"/>
    </ligand>
</feature>
<evidence type="ECO:0000256" key="2">
    <source>
        <dbReference type="ARBA" id="ARBA00006825"/>
    </source>
</evidence>
<keyword evidence="9" id="KW-0460">Magnesium</keyword>
<evidence type="ECO:0000256" key="8">
    <source>
        <dbReference type="ARBA" id="ARBA00048543"/>
    </source>
</evidence>
<accession>A0A268P301</accession>
<dbReference type="SUPFAM" id="SSF55347">
    <property type="entry name" value="Glyceraldehyde-3-phosphate dehydrogenase-like, C-terminal domain"/>
    <property type="match status" value="1"/>
</dbReference>
<dbReference type="InterPro" id="IPR013512">
    <property type="entry name" value="DXP_reductoisomerase_N"/>
</dbReference>
<keyword evidence="7 9" id="KW-0414">Isoprene biosynthesis</keyword>
<dbReference type="HAMAP" id="MF_00183">
    <property type="entry name" value="DXP_reductoisom"/>
    <property type="match status" value="1"/>
</dbReference>
<dbReference type="SUPFAM" id="SSF69055">
    <property type="entry name" value="1-deoxy-D-xylulose-5-phosphate reductoisomerase, C-terminal domain"/>
    <property type="match status" value="1"/>
</dbReference>
<comment type="catalytic activity">
    <reaction evidence="8">
        <text>2-C-methyl-D-erythritol 4-phosphate + NADP(+) = 1-deoxy-D-xylulose 5-phosphate + NADPH + H(+)</text>
        <dbReference type="Rhea" id="RHEA:13717"/>
        <dbReference type="ChEBI" id="CHEBI:15378"/>
        <dbReference type="ChEBI" id="CHEBI:57783"/>
        <dbReference type="ChEBI" id="CHEBI:57792"/>
        <dbReference type="ChEBI" id="CHEBI:58262"/>
        <dbReference type="ChEBI" id="CHEBI:58349"/>
        <dbReference type="EC" id="1.1.1.267"/>
    </reaction>
    <physiologicalReaction direction="right-to-left" evidence="8">
        <dbReference type="Rhea" id="RHEA:13719"/>
    </physiologicalReaction>
</comment>
<feature type="binding site" evidence="9">
    <location>
        <position position="173"/>
    </location>
    <ligand>
        <name>1-deoxy-D-xylulose 5-phosphate</name>
        <dbReference type="ChEBI" id="CHEBI:57792"/>
    </ligand>
</feature>
<feature type="binding site" evidence="9">
    <location>
        <position position="36"/>
    </location>
    <ligand>
        <name>NADPH</name>
        <dbReference type="ChEBI" id="CHEBI:57783"/>
    </ligand>
</feature>
<evidence type="ECO:0000256" key="6">
    <source>
        <dbReference type="ARBA" id="ARBA00023211"/>
    </source>
</evidence>
<feature type="binding site" evidence="9">
    <location>
        <position position="13"/>
    </location>
    <ligand>
        <name>NADPH</name>
        <dbReference type="ChEBI" id="CHEBI:57783"/>
    </ligand>
</feature>
<dbReference type="FunFam" id="3.40.50.720:FF:000045">
    <property type="entry name" value="1-deoxy-D-xylulose 5-phosphate reductoisomerase"/>
    <property type="match status" value="1"/>
</dbReference>
<dbReference type="AlphaFoldDB" id="A0A268P301"/>
<comment type="pathway">
    <text evidence="1 9">Isoprenoid biosynthesis; isopentenyl diphosphate biosynthesis via DXP pathway; isopentenyl diphosphate from 1-deoxy-D-xylulose 5-phosphate: step 1/6.</text>
</comment>
<keyword evidence="6 9" id="KW-0464">Manganese</keyword>
<comment type="cofactor">
    <cofactor evidence="9">
        <name>Mg(2+)</name>
        <dbReference type="ChEBI" id="CHEBI:18420"/>
    </cofactor>
    <cofactor evidence="9">
        <name>Mn(2+)</name>
        <dbReference type="ChEBI" id="CHEBI:29035"/>
    </cofactor>
</comment>
<feature type="domain" description="1-deoxy-D-xylulose 5-phosphate reductoisomerase N-terminal" evidence="10">
    <location>
        <begin position="4"/>
        <end position="129"/>
    </location>
</feature>
<feature type="binding site" evidence="9">
    <location>
        <position position="38"/>
    </location>
    <ligand>
        <name>NADPH</name>
        <dbReference type="ChEBI" id="CHEBI:57783"/>
    </ligand>
</feature>
<feature type="binding site" evidence="9">
    <location>
        <position position="10"/>
    </location>
    <ligand>
        <name>NADPH</name>
        <dbReference type="ChEBI" id="CHEBI:57783"/>
    </ligand>
</feature>
<dbReference type="Pfam" id="PF08436">
    <property type="entry name" value="DXP_redisom_C"/>
    <property type="match status" value="1"/>
</dbReference>
<evidence type="ECO:0000259" key="10">
    <source>
        <dbReference type="Pfam" id="PF02670"/>
    </source>
</evidence>
<dbReference type="InterPro" id="IPR003821">
    <property type="entry name" value="DXP_reductoisomerase"/>
</dbReference>
<comment type="caution">
    <text evidence="9">Lacks conserved residue(s) required for the propagation of feature annotation.</text>
</comment>
<dbReference type="Pfam" id="PF13288">
    <property type="entry name" value="DXPR_C"/>
    <property type="match status" value="1"/>
</dbReference>
<feature type="binding site" evidence="9">
    <location>
        <position position="149"/>
    </location>
    <ligand>
        <name>Mn(2+)</name>
        <dbReference type="ChEBI" id="CHEBI:29035"/>
    </ligand>
</feature>
<dbReference type="NCBIfam" id="NF009114">
    <property type="entry name" value="PRK12464.1"/>
    <property type="match status" value="1"/>
</dbReference>
<evidence type="ECO:0000256" key="4">
    <source>
        <dbReference type="ARBA" id="ARBA00022857"/>
    </source>
</evidence>
<comment type="function">
    <text evidence="9">Catalyzes the NADPH-dependent rearrangement and reduction of 1-deoxy-D-xylulose-5-phosphate (DXP) to 2-C-methyl-D-erythritol 4-phosphate (MEP).</text>
</comment>
<keyword evidence="4 9" id="KW-0521">NADP</keyword>
<dbReference type="InterPro" id="IPR036291">
    <property type="entry name" value="NAD(P)-bd_dom_sf"/>
</dbReference>
<dbReference type="Gene3D" id="1.10.1740.10">
    <property type="match status" value="1"/>
</dbReference>
<reference evidence="13 14" key="1">
    <citation type="submission" date="2017-07" db="EMBL/GenBank/DDBJ databases">
        <title>Isolation and whole genome analysis of endospore-forming bacteria from heroin.</title>
        <authorList>
            <person name="Kalinowski J."/>
            <person name="Ahrens B."/>
            <person name="Al-Dilaimi A."/>
            <person name="Winkler A."/>
            <person name="Wibberg D."/>
            <person name="Schleenbecker U."/>
            <person name="Ruckert C."/>
            <person name="Wolfel R."/>
            <person name="Grass G."/>
        </authorList>
    </citation>
    <scope>NUCLEOTIDE SEQUENCE [LARGE SCALE GENOMIC DNA]</scope>
    <source>
        <strain evidence="13 14">7539</strain>
    </source>
</reference>
<dbReference type="EMBL" id="NPCC01000005">
    <property type="protein sequence ID" value="PAE90132.1"/>
    <property type="molecule type" value="Genomic_DNA"/>
</dbReference>
<proteinExistence type="inferred from homology"/>
<dbReference type="GO" id="GO:0051484">
    <property type="term" value="P:isopentenyl diphosphate biosynthetic process, methylerythritol 4-phosphate pathway involved in terpenoid biosynthetic process"/>
    <property type="evidence" value="ECO:0007669"/>
    <property type="project" value="UniProtKB-ARBA"/>
</dbReference>
<feature type="binding site" evidence="9">
    <location>
        <position position="123"/>
    </location>
    <ligand>
        <name>NADPH</name>
        <dbReference type="ChEBI" id="CHEBI:57783"/>
    </ligand>
</feature>
<comment type="caution">
    <text evidence="13">The sequence shown here is derived from an EMBL/GenBank/DDBJ whole genome shotgun (WGS) entry which is preliminary data.</text>
</comment>
<dbReference type="EC" id="1.1.1.267" evidence="9"/>
<dbReference type="PANTHER" id="PTHR30525">
    <property type="entry name" value="1-DEOXY-D-XYLULOSE 5-PHOSPHATE REDUCTOISOMERASE"/>
    <property type="match status" value="1"/>
</dbReference>